<sequence length="160" mass="18082">MRARNPENAIRVVPMTIARIDDVLAIEKVSFSDPWSREMFRSELEVGGGTYARVAVRGNALVGYLLAVMIVDEAHLGNLAVHPSERRSGVGQQLLDDLLETAREKGVGRITLEVRESNQTARKFYYQNKFIDVAMRKNYYRNPVEDAIVMLRSLQEGSRA</sequence>
<dbReference type="PANTHER" id="PTHR43420:SF44">
    <property type="entry name" value="ACETYLTRANSFERASE YPEA"/>
    <property type="match status" value="1"/>
</dbReference>
<gene>
    <name evidence="6" type="primary">rimI</name>
    <name evidence="6" type="ORF">E6K79_03815</name>
</gene>
<name>A0A538TQU1_UNCEI</name>
<keyword evidence="2" id="KW-0963">Cytoplasm</keyword>
<dbReference type="SUPFAM" id="SSF55729">
    <property type="entry name" value="Acyl-CoA N-acyltransferases (Nat)"/>
    <property type="match status" value="1"/>
</dbReference>
<evidence type="ECO:0000313" key="6">
    <source>
        <dbReference type="EMBL" id="TMQ65996.1"/>
    </source>
</evidence>
<protein>
    <submittedName>
        <fullName evidence="6">Ribosomal-protein-alanine N-acetyltransferase</fullName>
    </submittedName>
</protein>
<keyword evidence="4" id="KW-0012">Acyltransferase</keyword>
<dbReference type="PROSITE" id="PS51186">
    <property type="entry name" value="GNAT"/>
    <property type="match status" value="1"/>
</dbReference>
<evidence type="ECO:0000256" key="1">
    <source>
        <dbReference type="ARBA" id="ARBA00005395"/>
    </source>
</evidence>
<evidence type="ECO:0000256" key="3">
    <source>
        <dbReference type="ARBA" id="ARBA00022679"/>
    </source>
</evidence>
<keyword evidence="3 6" id="KW-0808">Transferase</keyword>
<dbReference type="NCBIfam" id="TIGR01575">
    <property type="entry name" value="rimI"/>
    <property type="match status" value="1"/>
</dbReference>
<dbReference type="GO" id="GO:0008080">
    <property type="term" value="F:N-acetyltransferase activity"/>
    <property type="evidence" value="ECO:0007669"/>
    <property type="project" value="InterPro"/>
</dbReference>
<evidence type="ECO:0000256" key="2">
    <source>
        <dbReference type="ARBA" id="ARBA00022490"/>
    </source>
</evidence>
<dbReference type="PANTHER" id="PTHR43420">
    <property type="entry name" value="ACETYLTRANSFERASE"/>
    <property type="match status" value="1"/>
</dbReference>
<dbReference type="Pfam" id="PF00583">
    <property type="entry name" value="Acetyltransf_1"/>
    <property type="match status" value="1"/>
</dbReference>
<comment type="similarity">
    <text evidence="1">Belongs to the acetyltransferase family. RimI subfamily.</text>
</comment>
<dbReference type="Proteomes" id="UP000317691">
    <property type="component" value="Unassembled WGS sequence"/>
</dbReference>
<dbReference type="InterPro" id="IPR006464">
    <property type="entry name" value="AcTrfase_RimI/Ard1"/>
</dbReference>
<accession>A0A538TQU1</accession>
<dbReference type="InterPro" id="IPR016181">
    <property type="entry name" value="Acyl_CoA_acyltransferase"/>
</dbReference>
<evidence type="ECO:0000256" key="4">
    <source>
        <dbReference type="ARBA" id="ARBA00023315"/>
    </source>
</evidence>
<evidence type="ECO:0000313" key="7">
    <source>
        <dbReference type="Proteomes" id="UP000317691"/>
    </source>
</evidence>
<dbReference type="EMBL" id="VBOZ01000010">
    <property type="protein sequence ID" value="TMQ65996.1"/>
    <property type="molecule type" value="Genomic_DNA"/>
</dbReference>
<comment type="caution">
    <text evidence="6">The sequence shown here is derived from an EMBL/GenBank/DDBJ whole genome shotgun (WGS) entry which is preliminary data.</text>
</comment>
<feature type="domain" description="N-acetyltransferase" evidence="5">
    <location>
        <begin position="10"/>
        <end position="155"/>
    </location>
</feature>
<organism evidence="6 7">
    <name type="scientific">Eiseniibacteriota bacterium</name>
    <dbReference type="NCBI Taxonomy" id="2212470"/>
    <lineage>
        <taxon>Bacteria</taxon>
        <taxon>Candidatus Eiseniibacteriota</taxon>
    </lineage>
</organism>
<evidence type="ECO:0000259" key="5">
    <source>
        <dbReference type="PROSITE" id="PS51186"/>
    </source>
</evidence>
<dbReference type="Gene3D" id="3.40.630.30">
    <property type="match status" value="1"/>
</dbReference>
<dbReference type="InterPro" id="IPR000182">
    <property type="entry name" value="GNAT_dom"/>
</dbReference>
<proteinExistence type="inferred from homology"/>
<dbReference type="CDD" id="cd04301">
    <property type="entry name" value="NAT_SF"/>
    <property type="match status" value="1"/>
</dbReference>
<dbReference type="AlphaFoldDB" id="A0A538TQU1"/>
<reference evidence="6 7" key="1">
    <citation type="journal article" date="2019" name="Nat. Microbiol.">
        <title>Mediterranean grassland soil C-N compound turnover is dependent on rainfall and depth, and is mediated by genomically divergent microorganisms.</title>
        <authorList>
            <person name="Diamond S."/>
            <person name="Andeer P.F."/>
            <person name="Li Z."/>
            <person name="Crits-Christoph A."/>
            <person name="Burstein D."/>
            <person name="Anantharaman K."/>
            <person name="Lane K.R."/>
            <person name="Thomas B.C."/>
            <person name="Pan C."/>
            <person name="Northen T.R."/>
            <person name="Banfield J.F."/>
        </authorList>
    </citation>
    <scope>NUCLEOTIDE SEQUENCE [LARGE SCALE GENOMIC DNA]</scope>
    <source>
        <strain evidence="6">WS_9</strain>
    </source>
</reference>
<dbReference type="InterPro" id="IPR050680">
    <property type="entry name" value="YpeA/RimI_acetyltransf"/>
</dbReference>